<dbReference type="EMBL" id="CAJRGZ010000027">
    <property type="protein sequence ID" value="CAG5181941.1"/>
    <property type="molecule type" value="Genomic_DNA"/>
</dbReference>
<gene>
    <name evidence="1" type="ORF">ALTATR162_LOCUS9912</name>
</gene>
<dbReference type="RefSeq" id="XP_043173483.1">
    <property type="nucleotide sequence ID" value="XM_043317548.1"/>
</dbReference>
<evidence type="ECO:0000313" key="1">
    <source>
        <dbReference type="EMBL" id="CAG5181941.1"/>
    </source>
</evidence>
<reference evidence="1" key="1">
    <citation type="submission" date="2021-05" db="EMBL/GenBank/DDBJ databases">
        <authorList>
            <person name="Stam R."/>
        </authorList>
    </citation>
    <scope>NUCLEOTIDE SEQUENCE</scope>
    <source>
        <strain evidence="1">CS162</strain>
    </source>
</reference>
<organism evidence="1 2">
    <name type="scientific">Alternaria atra</name>
    <dbReference type="NCBI Taxonomy" id="119953"/>
    <lineage>
        <taxon>Eukaryota</taxon>
        <taxon>Fungi</taxon>
        <taxon>Dikarya</taxon>
        <taxon>Ascomycota</taxon>
        <taxon>Pezizomycotina</taxon>
        <taxon>Dothideomycetes</taxon>
        <taxon>Pleosporomycetidae</taxon>
        <taxon>Pleosporales</taxon>
        <taxon>Pleosporineae</taxon>
        <taxon>Pleosporaceae</taxon>
        <taxon>Alternaria</taxon>
        <taxon>Alternaria sect. Ulocladioides</taxon>
    </lineage>
</organism>
<name>A0A8J2NA50_9PLEO</name>
<dbReference type="PANTHER" id="PTHR42034">
    <property type="entry name" value="CHROMOSOME 7, WHOLE GENOME SHOTGUN SEQUENCE-RELATED"/>
    <property type="match status" value="1"/>
</dbReference>
<sequence length="475" mass="53498">MTATLEWSERKPGVFSRALDDLELFYTWVGTPRSKENKQNWYMSSGIKLEIQRPNLVEATKTAWLEIRRRYPNIAAKVENGVWIYRVASNQEEYKTWLEETFHVHRTSLTARELWSEPDMQPTTRITIHVLPNTQEILIRGPHLMLDGFLSMKILRTIMEILGNPPDAVRFGDEAKNLQMPLAVNCRTPPYTAAQEAKWQSILDEWAQAVPTTHLQTTNQTQPPGCSRSQWLVFDAEDTRQIQNALRKLGISLAAATQAALSLAARKHSSGEDKYNSHATFGLYSAREFVQSSITPSEIIVPHVLGVPVVIPLRSTFIETARDAGKALQGAKGTDAFALAVSPLWTSDLPKLLAKPLPDDSPMPADIQLSYMGPLDSHLLKEVRDHLRPGEDIRCLDWWAALDMVGANVVCPTVVFQGQLRFSLGYNEVYHSKESIKYFLDLVGKQLSEGLNLSLFPTACVPGDEDWLVKYDDED</sequence>
<protein>
    <submittedName>
        <fullName evidence="1">Uncharacterized protein</fullName>
    </submittedName>
</protein>
<dbReference type="GeneID" id="67022186"/>
<evidence type="ECO:0000313" key="2">
    <source>
        <dbReference type="Proteomes" id="UP000676310"/>
    </source>
</evidence>
<keyword evidence="2" id="KW-1185">Reference proteome</keyword>
<dbReference type="InterPro" id="IPR023213">
    <property type="entry name" value="CAT-like_dom_sf"/>
</dbReference>
<dbReference type="Proteomes" id="UP000676310">
    <property type="component" value="Unassembled WGS sequence"/>
</dbReference>
<dbReference type="OrthoDB" id="2548233at2759"/>
<comment type="caution">
    <text evidence="1">The sequence shown here is derived from an EMBL/GenBank/DDBJ whole genome shotgun (WGS) entry which is preliminary data.</text>
</comment>
<dbReference type="PANTHER" id="PTHR42034:SF1">
    <property type="entry name" value="CONDENSATION DOMAIN-CONTAINING PROTEIN"/>
    <property type="match status" value="1"/>
</dbReference>
<accession>A0A8J2NA50</accession>
<dbReference type="Gene3D" id="3.30.559.10">
    <property type="entry name" value="Chloramphenicol acetyltransferase-like domain"/>
    <property type="match status" value="1"/>
</dbReference>
<dbReference type="AlphaFoldDB" id="A0A8J2NA50"/>
<proteinExistence type="predicted"/>
<dbReference type="SUPFAM" id="SSF52777">
    <property type="entry name" value="CoA-dependent acyltransferases"/>
    <property type="match status" value="1"/>
</dbReference>
<dbReference type="Gene3D" id="3.30.559.30">
    <property type="entry name" value="Nonribosomal peptide synthetase, condensation domain"/>
    <property type="match status" value="1"/>
</dbReference>